<gene>
    <name evidence="1" type="ORF">IPOD504_LOCUS10218</name>
</gene>
<organism evidence="1 2">
    <name type="scientific">Iphiclides podalirius</name>
    <name type="common">scarce swallowtail</name>
    <dbReference type="NCBI Taxonomy" id="110791"/>
    <lineage>
        <taxon>Eukaryota</taxon>
        <taxon>Metazoa</taxon>
        <taxon>Ecdysozoa</taxon>
        <taxon>Arthropoda</taxon>
        <taxon>Hexapoda</taxon>
        <taxon>Insecta</taxon>
        <taxon>Pterygota</taxon>
        <taxon>Neoptera</taxon>
        <taxon>Endopterygota</taxon>
        <taxon>Lepidoptera</taxon>
        <taxon>Glossata</taxon>
        <taxon>Ditrysia</taxon>
        <taxon>Papilionoidea</taxon>
        <taxon>Papilionidae</taxon>
        <taxon>Papilioninae</taxon>
        <taxon>Iphiclides</taxon>
    </lineage>
</organism>
<proteinExistence type="predicted"/>
<reference evidence="1" key="1">
    <citation type="submission" date="2022-03" db="EMBL/GenBank/DDBJ databases">
        <authorList>
            <person name="Martin H S."/>
        </authorList>
    </citation>
    <scope>NUCLEOTIDE SEQUENCE</scope>
</reference>
<sequence>MAAAGYWKIPRHSRCIECPGEIPALAYPASGACAVKGRALKKGTRPVGRNQEAAADNGRRTMMPPADREATWRALIAAS</sequence>
<evidence type="ECO:0000313" key="1">
    <source>
        <dbReference type="EMBL" id="CAH2057410.1"/>
    </source>
</evidence>
<name>A0ABN8IHD0_9NEOP</name>
<dbReference type="EMBL" id="OW152836">
    <property type="protein sequence ID" value="CAH2057410.1"/>
    <property type="molecule type" value="Genomic_DNA"/>
</dbReference>
<keyword evidence="2" id="KW-1185">Reference proteome</keyword>
<evidence type="ECO:0000313" key="2">
    <source>
        <dbReference type="Proteomes" id="UP000837857"/>
    </source>
</evidence>
<accession>A0ABN8IHD0</accession>
<protein>
    <submittedName>
        <fullName evidence="1">Uncharacterized protein</fullName>
    </submittedName>
</protein>
<feature type="non-terminal residue" evidence="1">
    <location>
        <position position="79"/>
    </location>
</feature>
<dbReference type="Proteomes" id="UP000837857">
    <property type="component" value="Chromosome 24"/>
</dbReference>